<dbReference type="PANTHER" id="PTHR45855:SF23">
    <property type="entry name" value="TRANSCRIPTION FACTOR MEE8-RELATED"/>
    <property type="match status" value="1"/>
</dbReference>
<keyword evidence="9" id="KW-1185">Reference proteome</keyword>
<evidence type="ECO:0000256" key="3">
    <source>
        <dbReference type="ARBA" id="ARBA00023015"/>
    </source>
</evidence>
<feature type="region of interest" description="Disordered" evidence="7">
    <location>
        <begin position="149"/>
        <end position="222"/>
    </location>
</feature>
<feature type="compositionally biased region" description="Low complexity" evidence="7">
    <location>
        <begin position="156"/>
        <end position="167"/>
    </location>
</feature>
<organism evidence="9 10">
    <name type="scientific">Ananas comosus</name>
    <name type="common">Pineapple</name>
    <name type="synonym">Ananas ananas</name>
    <dbReference type="NCBI Taxonomy" id="4615"/>
    <lineage>
        <taxon>Eukaryota</taxon>
        <taxon>Viridiplantae</taxon>
        <taxon>Streptophyta</taxon>
        <taxon>Embryophyta</taxon>
        <taxon>Tracheophyta</taxon>
        <taxon>Spermatophyta</taxon>
        <taxon>Magnoliopsida</taxon>
        <taxon>Liliopsida</taxon>
        <taxon>Poales</taxon>
        <taxon>Bromeliaceae</taxon>
        <taxon>Bromelioideae</taxon>
        <taxon>Ananas</taxon>
    </lineage>
</organism>
<dbReference type="Pfam" id="PF00010">
    <property type="entry name" value="HLH"/>
    <property type="match status" value="1"/>
</dbReference>
<reference evidence="10" key="2">
    <citation type="submission" date="2025-08" db="UniProtKB">
        <authorList>
            <consortium name="RefSeq"/>
        </authorList>
    </citation>
    <scope>IDENTIFICATION</scope>
    <source>
        <tissue evidence="10">Leaf</tissue>
    </source>
</reference>
<dbReference type="PROSITE" id="PS50888">
    <property type="entry name" value="BHLH"/>
    <property type="match status" value="1"/>
</dbReference>
<feature type="compositionally biased region" description="Low complexity" evidence="7">
    <location>
        <begin position="193"/>
        <end position="211"/>
    </location>
</feature>
<dbReference type="SUPFAM" id="SSF47459">
    <property type="entry name" value="HLH, helix-loop-helix DNA-binding domain"/>
    <property type="match status" value="1"/>
</dbReference>
<reference evidence="9" key="1">
    <citation type="journal article" date="2015" name="Nat. Genet.">
        <title>The pineapple genome and the evolution of CAM photosynthesis.</title>
        <authorList>
            <person name="Ming R."/>
            <person name="VanBuren R."/>
            <person name="Wai C.M."/>
            <person name="Tang H."/>
            <person name="Schatz M.C."/>
            <person name="Bowers J.E."/>
            <person name="Lyons E."/>
            <person name="Wang M.L."/>
            <person name="Chen J."/>
            <person name="Biggers E."/>
            <person name="Zhang J."/>
            <person name="Huang L."/>
            <person name="Zhang L."/>
            <person name="Miao W."/>
            <person name="Zhang J."/>
            <person name="Ye Z."/>
            <person name="Miao C."/>
            <person name="Lin Z."/>
            <person name="Wang H."/>
            <person name="Zhou H."/>
            <person name="Yim W.C."/>
            <person name="Priest H.D."/>
            <person name="Zheng C."/>
            <person name="Woodhouse M."/>
            <person name="Edger P.P."/>
            <person name="Guyot R."/>
            <person name="Guo H.B."/>
            <person name="Guo H."/>
            <person name="Zheng G."/>
            <person name="Singh R."/>
            <person name="Sharma A."/>
            <person name="Min X."/>
            <person name="Zheng Y."/>
            <person name="Lee H."/>
            <person name="Gurtowski J."/>
            <person name="Sedlazeck F.J."/>
            <person name="Harkess A."/>
            <person name="McKain M.R."/>
            <person name="Liao Z."/>
            <person name="Fang J."/>
            <person name="Liu J."/>
            <person name="Zhang X."/>
            <person name="Zhang Q."/>
            <person name="Hu W."/>
            <person name="Qin Y."/>
            <person name="Wang K."/>
            <person name="Chen L.Y."/>
            <person name="Shirley N."/>
            <person name="Lin Y.R."/>
            <person name="Liu L.Y."/>
            <person name="Hernandez A.G."/>
            <person name="Wright C.L."/>
            <person name="Bulone V."/>
            <person name="Tuskan G.A."/>
            <person name="Heath K."/>
            <person name="Zee F."/>
            <person name="Moore P.H."/>
            <person name="Sunkar R."/>
            <person name="Leebens-Mack J.H."/>
            <person name="Mockler T."/>
            <person name="Bennetzen J.L."/>
            <person name="Freeling M."/>
            <person name="Sankoff D."/>
            <person name="Paterson A.H."/>
            <person name="Zhu X."/>
            <person name="Yang X."/>
            <person name="Smith J.A."/>
            <person name="Cushman J.C."/>
            <person name="Paull R.E."/>
            <person name="Yu Q."/>
        </authorList>
    </citation>
    <scope>NUCLEOTIDE SEQUENCE [LARGE SCALE GENOMIC DNA]</scope>
    <source>
        <strain evidence="9">cv. F153</strain>
    </source>
</reference>
<dbReference type="InterPro" id="IPR031066">
    <property type="entry name" value="bHLH_ALC-like_plant"/>
</dbReference>
<dbReference type="FunFam" id="4.10.280.10:FF:000059">
    <property type="entry name" value="transcription factor UNE10 isoform X1"/>
    <property type="match status" value="1"/>
</dbReference>
<keyword evidence="6" id="KW-0539">Nucleus</keyword>
<evidence type="ECO:0000313" key="9">
    <source>
        <dbReference type="Proteomes" id="UP000515123"/>
    </source>
</evidence>
<evidence type="ECO:0000259" key="8">
    <source>
        <dbReference type="PROSITE" id="PS50888"/>
    </source>
</evidence>
<evidence type="ECO:0000313" key="10">
    <source>
        <dbReference type="RefSeq" id="XP_020084714.1"/>
    </source>
</evidence>
<evidence type="ECO:0000256" key="7">
    <source>
        <dbReference type="SAM" id="MobiDB-lite"/>
    </source>
</evidence>
<evidence type="ECO:0000256" key="5">
    <source>
        <dbReference type="ARBA" id="ARBA00023163"/>
    </source>
</evidence>
<evidence type="ECO:0000256" key="2">
    <source>
        <dbReference type="ARBA" id="ARBA00005510"/>
    </source>
</evidence>
<feature type="region of interest" description="Disordered" evidence="7">
    <location>
        <begin position="238"/>
        <end position="283"/>
    </location>
</feature>
<dbReference type="GO" id="GO:0005634">
    <property type="term" value="C:nucleus"/>
    <property type="evidence" value="ECO:0007669"/>
    <property type="project" value="UniProtKB-SubCell"/>
</dbReference>
<dbReference type="RefSeq" id="XP_020084714.1">
    <property type="nucleotide sequence ID" value="XM_020229125.1"/>
</dbReference>
<comment type="subcellular location">
    <subcellularLocation>
        <location evidence="1">Nucleus</location>
    </subcellularLocation>
</comment>
<gene>
    <name evidence="10" type="primary">LOC109707669</name>
</gene>
<keyword evidence="3" id="KW-0805">Transcription regulation</keyword>
<feature type="compositionally biased region" description="Basic and acidic residues" evidence="7">
    <location>
        <begin position="249"/>
        <end position="259"/>
    </location>
</feature>
<keyword evidence="4" id="KW-0238">DNA-binding</keyword>
<protein>
    <submittedName>
        <fullName evidence="10">Transcription factor UNE10</fullName>
    </submittedName>
</protein>
<dbReference type="InterPro" id="IPR036638">
    <property type="entry name" value="HLH_DNA-bd_sf"/>
</dbReference>
<dbReference type="Gene3D" id="4.10.280.10">
    <property type="entry name" value="Helix-loop-helix DNA-binding domain"/>
    <property type="match status" value="1"/>
</dbReference>
<accession>A0A6P5EMK0</accession>
<evidence type="ECO:0000256" key="1">
    <source>
        <dbReference type="ARBA" id="ARBA00004123"/>
    </source>
</evidence>
<dbReference type="Gramene" id="Aco012816.1.mrna1">
    <property type="protein sequence ID" value="Aco012816.1.mrna1"/>
    <property type="gene ID" value="Aco012816.1.path1"/>
</dbReference>
<comment type="similarity">
    <text evidence="2">Belongs to the bHLH protein family.</text>
</comment>
<feature type="region of interest" description="Disordered" evidence="7">
    <location>
        <begin position="1"/>
        <end position="40"/>
    </location>
</feature>
<dbReference type="InterPro" id="IPR011598">
    <property type="entry name" value="bHLH_dom"/>
</dbReference>
<feature type="compositionally biased region" description="Pro residues" evidence="7">
    <location>
        <begin position="13"/>
        <end position="38"/>
    </location>
</feature>
<dbReference type="CDD" id="cd11445">
    <property type="entry name" value="bHLH_AtPIF_like"/>
    <property type="match status" value="1"/>
</dbReference>
<dbReference type="GO" id="GO:0046983">
    <property type="term" value="F:protein dimerization activity"/>
    <property type="evidence" value="ECO:0007669"/>
    <property type="project" value="InterPro"/>
</dbReference>
<keyword evidence="5" id="KW-0804">Transcription</keyword>
<dbReference type="AlphaFoldDB" id="A0A6P5EMK0"/>
<dbReference type="GO" id="GO:0003677">
    <property type="term" value="F:DNA binding"/>
    <property type="evidence" value="ECO:0007669"/>
    <property type="project" value="UniProtKB-KW"/>
</dbReference>
<sequence>MSQCVPRWELDVDPPPPPPPLLNSPPTTTPPQQLPPLVPTAGTSERYEVAEITWENGHLSLQGHGLPRVAKPLPKFPTSAASPWNKHHHHGGGGGHGTLEAVVDQATRPQLQEVGPSVDLLAWISGSHPSPSAAAAADLLVPCGEAVAGGRKRGRGSAATASQGSAAPGRGESALAAFDTSSGGAGGDEVCFTPTTTSPTTTTTNTNNNTSASLGSPGTENTSFGRGGGCYDSVCHSRRPPQKDGVCNEEEKAAKREAGRSSSSAKKSRAAAVHNQSERKRRDRINQRMNTLQKLVPNSSKTDKASMLDEVIEYVKQLQAQAQMMNRMSGMLMPMTMPLPLQMSMIGNMANMAQMAQMGMGMGMMDLSSLGRTGPMGLPSLPPLLHPSPFLPIMSPSWDGSGDRLQQPSGPIVSPDPFSAFLACQTAQPMSMDAYNRMAALYQQLYQQNTQSNSKP</sequence>
<feature type="region of interest" description="Disordered" evidence="7">
    <location>
        <begin position="77"/>
        <end position="96"/>
    </location>
</feature>
<feature type="domain" description="BHLH" evidence="8">
    <location>
        <begin position="269"/>
        <end position="318"/>
    </location>
</feature>
<name>A0A6P5EMK0_ANACO</name>
<dbReference type="InterPro" id="IPR047265">
    <property type="entry name" value="PIF1-like_bHLH"/>
</dbReference>
<dbReference type="GeneID" id="109707669"/>
<dbReference type="SMART" id="SM00353">
    <property type="entry name" value="HLH"/>
    <property type="match status" value="1"/>
</dbReference>
<evidence type="ECO:0000256" key="4">
    <source>
        <dbReference type="ARBA" id="ARBA00023125"/>
    </source>
</evidence>
<dbReference type="Proteomes" id="UP000515123">
    <property type="component" value="Linkage group 3"/>
</dbReference>
<proteinExistence type="inferred from homology"/>
<dbReference type="PANTHER" id="PTHR45855">
    <property type="entry name" value="TRANSCRIPTION FACTOR PIF1-RELATED"/>
    <property type="match status" value="1"/>
</dbReference>
<dbReference type="OrthoDB" id="71302at2759"/>
<evidence type="ECO:0000256" key="6">
    <source>
        <dbReference type="ARBA" id="ARBA00023242"/>
    </source>
</evidence>
<feature type="compositionally biased region" description="Polar residues" evidence="7">
    <location>
        <begin position="212"/>
        <end position="222"/>
    </location>
</feature>